<accession>A0ACB7FYP2</accession>
<keyword evidence="2" id="KW-1185">Reference proteome</keyword>
<dbReference type="Proteomes" id="UP000091857">
    <property type="component" value="Chromosome 18"/>
</dbReference>
<dbReference type="EMBL" id="CM004404">
    <property type="protein sequence ID" value="KAG8632955.1"/>
    <property type="molecule type" value="Genomic_DNA"/>
</dbReference>
<name>A0ACB7FYP2_MANES</name>
<gene>
    <name evidence="1" type="ORF">MANES_18G068700v8</name>
</gene>
<protein>
    <submittedName>
        <fullName evidence="1">Uncharacterized protein</fullName>
    </submittedName>
</protein>
<comment type="caution">
    <text evidence="1">The sequence shown here is derived from an EMBL/GenBank/DDBJ whole genome shotgun (WGS) entry which is preliminary data.</text>
</comment>
<reference evidence="2" key="1">
    <citation type="journal article" date="2016" name="Nat. Biotechnol.">
        <title>Sequencing wild and cultivated cassava and related species reveals extensive interspecific hybridization and genetic diversity.</title>
        <authorList>
            <person name="Bredeson J.V."/>
            <person name="Lyons J.B."/>
            <person name="Prochnik S.E."/>
            <person name="Wu G.A."/>
            <person name="Ha C.M."/>
            <person name="Edsinger-Gonzales E."/>
            <person name="Grimwood J."/>
            <person name="Schmutz J."/>
            <person name="Rabbi I.Y."/>
            <person name="Egesi C."/>
            <person name="Nauluvula P."/>
            <person name="Lebot V."/>
            <person name="Ndunguru J."/>
            <person name="Mkamilo G."/>
            <person name="Bart R.S."/>
            <person name="Setter T.L."/>
            <person name="Gleadow R.M."/>
            <person name="Kulakow P."/>
            <person name="Ferguson M.E."/>
            <person name="Rounsley S."/>
            <person name="Rokhsar D.S."/>
        </authorList>
    </citation>
    <scope>NUCLEOTIDE SEQUENCE [LARGE SCALE GENOMIC DNA]</scope>
    <source>
        <strain evidence="2">cv. AM560-2</strain>
    </source>
</reference>
<sequence>MFGNPGYDTCHFKSFPCKMTSSIVHPLLITILPLLTAPHFSMAERLPNSVDFHDPVTSQSQPTFRSATYIVQVPKNQVYRVPPPENAKLLHQNHEPEKPSRYSAQLLCSIIIAFVFIASALAIGLAFSFPKAKNPEIRVQSFVVSNSSQSHPDYDVTLEVHYPNWKSGILYMQGGVSSLFFHEQKMGAGKFPTFNQDGKNSTKIRIVLKGSKIPLPNNIKQSIKSTEPKVKVPFSLKIKVMARVKTSSFEIGNVKLTIRCDFRVDNLAKGTQILSQQCETDH</sequence>
<proteinExistence type="predicted"/>
<evidence type="ECO:0000313" key="2">
    <source>
        <dbReference type="Proteomes" id="UP000091857"/>
    </source>
</evidence>
<organism evidence="1 2">
    <name type="scientific">Manihot esculenta</name>
    <name type="common">Cassava</name>
    <name type="synonym">Jatropha manihot</name>
    <dbReference type="NCBI Taxonomy" id="3983"/>
    <lineage>
        <taxon>Eukaryota</taxon>
        <taxon>Viridiplantae</taxon>
        <taxon>Streptophyta</taxon>
        <taxon>Embryophyta</taxon>
        <taxon>Tracheophyta</taxon>
        <taxon>Spermatophyta</taxon>
        <taxon>Magnoliopsida</taxon>
        <taxon>eudicotyledons</taxon>
        <taxon>Gunneridae</taxon>
        <taxon>Pentapetalae</taxon>
        <taxon>rosids</taxon>
        <taxon>fabids</taxon>
        <taxon>Malpighiales</taxon>
        <taxon>Euphorbiaceae</taxon>
        <taxon>Crotonoideae</taxon>
        <taxon>Manihoteae</taxon>
        <taxon>Manihot</taxon>
    </lineage>
</organism>
<evidence type="ECO:0000313" key="1">
    <source>
        <dbReference type="EMBL" id="KAG8632955.1"/>
    </source>
</evidence>